<evidence type="ECO:0000313" key="2">
    <source>
        <dbReference type="Proteomes" id="UP000278807"/>
    </source>
</evidence>
<dbReference type="STRING" id="102285.A0A0R3T4M3"/>
<protein>
    <submittedName>
        <fullName evidence="3">Inner membrane protein</fullName>
    </submittedName>
</protein>
<reference evidence="1 2" key="2">
    <citation type="submission" date="2018-11" db="EMBL/GenBank/DDBJ databases">
        <authorList>
            <consortium name="Pathogen Informatics"/>
        </authorList>
    </citation>
    <scope>NUCLEOTIDE SEQUENCE [LARGE SCALE GENOMIC DNA]</scope>
</reference>
<evidence type="ECO:0000313" key="3">
    <source>
        <dbReference type="WBParaSite" id="HNAJ_0000201101-mRNA-1"/>
    </source>
</evidence>
<dbReference type="AlphaFoldDB" id="A0A0R3T4M3"/>
<evidence type="ECO:0000313" key="1">
    <source>
        <dbReference type="EMBL" id="VDN97869.1"/>
    </source>
</evidence>
<name>A0A0R3T4M3_RODNA</name>
<proteinExistence type="predicted"/>
<dbReference type="OrthoDB" id="274683at2759"/>
<dbReference type="Proteomes" id="UP000278807">
    <property type="component" value="Unassembled WGS sequence"/>
</dbReference>
<dbReference type="WBParaSite" id="HNAJ_0000201101-mRNA-1">
    <property type="protein sequence ID" value="HNAJ_0000201101-mRNA-1"/>
    <property type="gene ID" value="HNAJ_0000201101"/>
</dbReference>
<accession>A0A0R3T4M3</accession>
<keyword evidence="2" id="KW-1185">Reference proteome</keyword>
<dbReference type="EMBL" id="UZAE01000896">
    <property type="protein sequence ID" value="VDN97869.1"/>
    <property type="molecule type" value="Genomic_DNA"/>
</dbReference>
<organism evidence="3">
    <name type="scientific">Rodentolepis nana</name>
    <name type="common">Dwarf tapeworm</name>
    <name type="synonym">Hymenolepis nana</name>
    <dbReference type="NCBI Taxonomy" id="102285"/>
    <lineage>
        <taxon>Eukaryota</taxon>
        <taxon>Metazoa</taxon>
        <taxon>Spiralia</taxon>
        <taxon>Lophotrochozoa</taxon>
        <taxon>Platyhelminthes</taxon>
        <taxon>Cestoda</taxon>
        <taxon>Eucestoda</taxon>
        <taxon>Cyclophyllidea</taxon>
        <taxon>Hymenolepididae</taxon>
        <taxon>Rodentolepis</taxon>
    </lineage>
</organism>
<sequence length="67" mass="7911">MNRRKPYWIDQKADPNLNEDITPENTEFLLADREENFTNRFTGKSLTNEANRPWLPMETQRCGLIGL</sequence>
<reference evidence="3" key="1">
    <citation type="submission" date="2017-02" db="UniProtKB">
        <authorList>
            <consortium name="WormBaseParasite"/>
        </authorList>
    </citation>
    <scope>IDENTIFICATION</scope>
</reference>
<gene>
    <name evidence="1" type="ORF">HNAJ_LOCUS2010</name>
</gene>